<protein>
    <submittedName>
        <fullName evidence="1">Uncharacterized protein</fullName>
    </submittedName>
</protein>
<sequence>MQKIASLGPAAPRPGSGFERVLVRPGAMANDAGVLDADISEAAARIRATSTGITRSTV</sequence>
<evidence type="ECO:0000313" key="1">
    <source>
        <dbReference type="EMBL" id="WAZ21467.1"/>
    </source>
</evidence>
<organism evidence="1 2">
    <name type="scientific">Streptomyces cinnabarinus</name>
    <dbReference type="NCBI Taxonomy" id="67287"/>
    <lineage>
        <taxon>Bacteria</taxon>
        <taxon>Bacillati</taxon>
        <taxon>Actinomycetota</taxon>
        <taxon>Actinomycetes</taxon>
        <taxon>Kitasatosporales</taxon>
        <taxon>Streptomycetaceae</taxon>
        <taxon>Streptomyces</taxon>
    </lineage>
</organism>
<dbReference type="EMBL" id="CP114413">
    <property type="protein sequence ID" value="WAZ21467.1"/>
    <property type="molecule type" value="Genomic_DNA"/>
</dbReference>
<dbReference type="RefSeq" id="WP_269659113.1">
    <property type="nucleotide sequence ID" value="NZ_CP114413.1"/>
</dbReference>
<dbReference type="Proteomes" id="UP001164439">
    <property type="component" value="Chromosome"/>
</dbReference>
<keyword evidence="2" id="KW-1185">Reference proteome</keyword>
<proteinExistence type="predicted"/>
<gene>
    <name evidence="1" type="ORF">STRCI_002641</name>
</gene>
<name>A0ABY7KAB4_9ACTN</name>
<accession>A0ABY7KAB4</accession>
<reference evidence="1" key="1">
    <citation type="submission" date="2022-12" db="EMBL/GenBank/DDBJ databases">
        <authorList>
            <person name="Ruckert C."/>
            <person name="Busche T."/>
            <person name="Kalinowski J."/>
            <person name="Wittmann C."/>
        </authorList>
    </citation>
    <scope>NUCLEOTIDE SEQUENCE</scope>
    <source>
        <strain evidence="1">DSM 40467</strain>
    </source>
</reference>
<evidence type="ECO:0000313" key="2">
    <source>
        <dbReference type="Proteomes" id="UP001164439"/>
    </source>
</evidence>